<keyword evidence="3" id="KW-1185">Reference proteome</keyword>
<dbReference type="InterPro" id="IPR016545">
    <property type="entry name" value="UCP009120_prtse"/>
</dbReference>
<feature type="region of interest" description="Disordered" evidence="1">
    <location>
        <begin position="264"/>
        <end position="287"/>
    </location>
</feature>
<evidence type="ECO:0000256" key="1">
    <source>
        <dbReference type="SAM" id="MobiDB-lite"/>
    </source>
</evidence>
<name>A0A1W6Z542_9BORD</name>
<dbReference type="GO" id="GO:0051603">
    <property type="term" value="P:proteolysis involved in protein catabolic process"/>
    <property type="evidence" value="ECO:0007669"/>
    <property type="project" value="InterPro"/>
</dbReference>
<gene>
    <name evidence="2" type="ORF">CAL13_19885</name>
</gene>
<accession>A0A1W6Z542</accession>
<dbReference type="CDD" id="cd03765">
    <property type="entry name" value="proteasome_beta_bacterial"/>
    <property type="match status" value="1"/>
</dbReference>
<protein>
    <submittedName>
        <fullName evidence="2">Peptidase</fullName>
    </submittedName>
</protein>
<reference evidence="2 3" key="1">
    <citation type="submission" date="2017-05" db="EMBL/GenBank/DDBJ databases">
        <title>Complete and WGS of Bordetella genogroups.</title>
        <authorList>
            <person name="Spilker T."/>
            <person name="LiPuma J."/>
        </authorList>
    </citation>
    <scope>NUCLEOTIDE SEQUENCE [LARGE SCALE GENOMIC DNA]</scope>
    <source>
        <strain evidence="2 3">AU17164</strain>
    </source>
</reference>
<proteinExistence type="predicted"/>
<dbReference type="Pfam" id="PF00227">
    <property type="entry name" value="Proteasome"/>
    <property type="match status" value="1"/>
</dbReference>
<evidence type="ECO:0000313" key="2">
    <source>
        <dbReference type="EMBL" id="ARP88219.1"/>
    </source>
</evidence>
<dbReference type="EMBL" id="CP021109">
    <property type="protein sequence ID" value="ARP88219.1"/>
    <property type="molecule type" value="Genomic_DNA"/>
</dbReference>
<dbReference type="InterPro" id="IPR001353">
    <property type="entry name" value="Proteasome_sua/b"/>
</dbReference>
<dbReference type="AlphaFoldDB" id="A0A1W6Z542"/>
<sequence>MTYCVATRQRTGLVFLADSRTNAGVDQISVFRKLNVFERPGERVMVLMTSGNLAISQSVVNVLSMRDGADPASICNAPNMFEAARIVGDAVREVHRRDAAALHDQGVEFNISLIFGGQIGHERCRLFQIYSAGNFIEAHEECPYFQIGESKYGKPILDRVLQPDSSLDEAAKCALISMDSTLRSNISVGLPLDLLVYEADTLRVTRFANIDENNQYFHMIRNSWGERLRQVFAEIDDPVWTNPCAPDTLVPPGRVHQPVRVLPGSAEPTDIASSQALAQGRDPFQSN</sequence>
<dbReference type="RefSeq" id="WP_232462451.1">
    <property type="nucleotide sequence ID" value="NZ_CP021109.1"/>
</dbReference>
<dbReference type="Proteomes" id="UP000194139">
    <property type="component" value="Chromosome"/>
</dbReference>
<organism evidence="2 3">
    <name type="scientific">Bordetella genomosp. 9</name>
    <dbReference type="NCBI Taxonomy" id="1416803"/>
    <lineage>
        <taxon>Bacteria</taxon>
        <taxon>Pseudomonadati</taxon>
        <taxon>Pseudomonadota</taxon>
        <taxon>Betaproteobacteria</taxon>
        <taxon>Burkholderiales</taxon>
        <taxon>Alcaligenaceae</taxon>
        <taxon>Bordetella</taxon>
    </lineage>
</organism>
<evidence type="ECO:0000313" key="3">
    <source>
        <dbReference type="Proteomes" id="UP000194139"/>
    </source>
</evidence>
<dbReference type="SUPFAM" id="SSF56235">
    <property type="entry name" value="N-terminal nucleophile aminohydrolases (Ntn hydrolases)"/>
    <property type="match status" value="1"/>
</dbReference>
<dbReference type="Gene3D" id="3.60.20.10">
    <property type="entry name" value="Glutamine Phosphoribosylpyrophosphate, subunit 1, domain 1"/>
    <property type="match status" value="1"/>
</dbReference>
<dbReference type="InterPro" id="IPR029055">
    <property type="entry name" value="Ntn_hydrolases_N"/>
</dbReference>
<dbReference type="GO" id="GO:0005839">
    <property type="term" value="C:proteasome core complex"/>
    <property type="evidence" value="ECO:0007669"/>
    <property type="project" value="InterPro"/>
</dbReference>
<dbReference type="PIRSF" id="PIRSF009120">
    <property type="entry name" value="UCP009120_prtse"/>
    <property type="match status" value="1"/>
</dbReference>